<dbReference type="PANTHER" id="PTHR24305:SF229">
    <property type="entry name" value="P450, PUTATIVE (EUROFUNG)-RELATED"/>
    <property type="match status" value="1"/>
</dbReference>
<dbReference type="GO" id="GO:0016705">
    <property type="term" value="F:oxidoreductase activity, acting on paired donors, with incorporation or reduction of molecular oxygen"/>
    <property type="evidence" value="ECO:0007669"/>
    <property type="project" value="InterPro"/>
</dbReference>
<dbReference type="Gene3D" id="1.10.630.10">
    <property type="entry name" value="Cytochrome P450"/>
    <property type="match status" value="1"/>
</dbReference>
<sequence>MSTYTLPIAGLLPFPTLFHAISMALSSFVIYWISWIVYSLCSHPLHSIPGPLWAKLSRTRHLYQIYRGDFEKTQIVLHRKHGRLVRIAPDEITCSDPEMTSEIYAARDPWSKSKFNEMFNVPLSKYPANFPNTDELLHTSHRKIVNAPYNMSSVLTGQRYVDTCMQTFLDRMDRYAQDCEVVDLGEWLQFFTFDVVGELFFSSPFGFMDEGRDCGDWIASIDLLMGIFFIGGAAPWYMKPFVVPSAMVASKKTRRAMKGFTAEKEGLAVNKDMLEKFFAIKEEKGEQVDFLVPEIEGECFSAIFARSDSTAIALRAILYYTMKDSSVYSKLIAEIDQATASGIFSDPVQFAEAIQLPYLDSCAKEAMRLFPSVAFAMPRVVPRGGALVSGSFISGGYVVGMNAAVVHLDKDVFGEDADIFRPERWLEEEDAGRMMRYMLHFGQGKRSCTGKNTCCFLGFPTHAGNPDGTKNYSSSQNANPEV</sequence>
<name>A0A6G1HFT5_9PEZI</name>
<dbReference type="InterPro" id="IPR036396">
    <property type="entry name" value="Cyt_P450_sf"/>
</dbReference>
<dbReference type="InterPro" id="IPR050121">
    <property type="entry name" value="Cytochrome_P450_monoxygenase"/>
</dbReference>
<dbReference type="InterPro" id="IPR001128">
    <property type="entry name" value="Cyt_P450"/>
</dbReference>
<keyword evidence="1" id="KW-1133">Transmembrane helix</keyword>
<keyword evidence="1" id="KW-0472">Membrane</keyword>
<reference evidence="2" key="1">
    <citation type="journal article" date="2020" name="Stud. Mycol.">
        <title>101 Dothideomycetes genomes: a test case for predicting lifestyles and emergence of pathogens.</title>
        <authorList>
            <person name="Haridas S."/>
            <person name="Albert R."/>
            <person name="Binder M."/>
            <person name="Bloem J."/>
            <person name="Labutti K."/>
            <person name="Salamov A."/>
            <person name="Andreopoulos B."/>
            <person name="Baker S."/>
            <person name="Barry K."/>
            <person name="Bills G."/>
            <person name="Bluhm B."/>
            <person name="Cannon C."/>
            <person name="Castanera R."/>
            <person name="Culley D."/>
            <person name="Daum C."/>
            <person name="Ezra D."/>
            <person name="Gonzalez J."/>
            <person name="Henrissat B."/>
            <person name="Kuo A."/>
            <person name="Liang C."/>
            <person name="Lipzen A."/>
            <person name="Lutzoni F."/>
            <person name="Magnuson J."/>
            <person name="Mondo S."/>
            <person name="Nolan M."/>
            <person name="Ohm R."/>
            <person name="Pangilinan J."/>
            <person name="Park H.-J."/>
            <person name="Ramirez L."/>
            <person name="Alfaro M."/>
            <person name="Sun H."/>
            <person name="Tritt A."/>
            <person name="Yoshinaga Y."/>
            <person name="Zwiers L.-H."/>
            <person name="Turgeon B."/>
            <person name="Goodwin S."/>
            <person name="Spatafora J."/>
            <person name="Crous P."/>
            <person name="Grigoriev I."/>
        </authorList>
    </citation>
    <scope>NUCLEOTIDE SEQUENCE</scope>
    <source>
        <strain evidence="2">CBS 113979</strain>
    </source>
</reference>
<accession>A0A6G1HFT5</accession>
<dbReference type="SUPFAM" id="SSF48264">
    <property type="entry name" value="Cytochrome P450"/>
    <property type="match status" value="1"/>
</dbReference>
<dbReference type="EMBL" id="ML977138">
    <property type="protein sequence ID" value="KAF1991912.1"/>
    <property type="molecule type" value="Genomic_DNA"/>
</dbReference>
<protein>
    <submittedName>
        <fullName evidence="2">Cytochrome P450</fullName>
    </submittedName>
</protein>
<feature type="transmembrane region" description="Helical" evidence="1">
    <location>
        <begin position="20"/>
        <end position="41"/>
    </location>
</feature>
<dbReference type="Pfam" id="PF00067">
    <property type="entry name" value="p450"/>
    <property type="match status" value="1"/>
</dbReference>
<organism evidence="2 3">
    <name type="scientific">Aulographum hederae CBS 113979</name>
    <dbReference type="NCBI Taxonomy" id="1176131"/>
    <lineage>
        <taxon>Eukaryota</taxon>
        <taxon>Fungi</taxon>
        <taxon>Dikarya</taxon>
        <taxon>Ascomycota</taxon>
        <taxon>Pezizomycotina</taxon>
        <taxon>Dothideomycetes</taxon>
        <taxon>Pleosporomycetidae</taxon>
        <taxon>Aulographales</taxon>
        <taxon>Aulographaceae</taxon>
    </lineage>
</organism>
<dbReference type="GO" id="GO:0020037">
    <property type="term" value="F:heme binding"/>
    <property type="evidence" value="ECO:0007669"/>
    <property type="project" value="InterPro"/>
</dbReference>
<evidence type="ECO:0000256" key="1">
    <source>
        <dbReference type="SAM" id="Phobius"/>
    </source>
</evidence>
<dbReference type="GO" id="GO:0005506">
    <property type="term" value="F:iron ion binding"/>
    <property type="evidence" value="ECO:0007669"/>
    <property type="project" value="InterPro"/>
</dbReference>
<keyword evidence="3" id="KW-1185">Reference proteome</keyword>
<dbReference type="AlphaFoldDB" id="A0A6G1HFT5"/>
<proteinExistence type="predicted"/>
<dbReference type="OrthoDB" id="3934656at2759"/>
<evidence type="ECO:0000313" key="2">
    <source>
        <dbReference type="EMBL" id="KAF1991912.1"/>
    </source>
</evidence>
<gene>
    <name evidence="2" type="ORF">K402DRAFT_443399</name>
</gene>
<feature type="transmembrane region" description="Helical" evidence="1">
    <location>
        <begin position="217"/>
        <end position="238"/>
    </location>
</feature>
<dbReference type="GO" id="GO:0004497">
    <property type="term" value="F:monooxygenase activity"/>
    <property type="evidence" value="ECO:0007669"/>
    <property type="project" value="InterPro"/>
</dbReference>
<dbReference type="Proteomes" id="UP000800041">
    <property type="component" value="Unassembled WGS sequence"/>
</dbReference>
<dbReference type="PANTHER" id="PTHR24305">
    <property type="entry name" value="CYTOCHROME P450"/>
    <property type="match status" value="1"/>
</dbReference>
<keyword evidence="1" id="KW-0812">Transmembrane</keyword>
<evidence type="ECO:0000313" key="3">
    <source>
        <dbReference type="Proteomes" id="UP000800041"/>
    </source>
</evidence>
<dbReference type="CDD" id="cd11060">
    <property type="entry name" value="CYP57A1-like"/>
    <property type="match status" value="1"/>
</dbReference>